<name>A0A0J0XWN7_9TREE</name>
<dbReference type="RefSeq" id="XP_018281976.1">
    <property type="nucleotide sequence ID" value="XM_018422031.1"/>
</dbReference>
<dbReference type="STRING" id="879819.A0A0J0XWN7"/>
<protein>
    <submittedName>
        <fullName evidence="1">Uncharacterized protein</fullName>
    </submittedName>
</protein>
<dbReference type="EMBL" id="KQ087181">
    <property type="protein sequence ID" value="KLT45485.1"/>
    <property type="molecule type" value="Genomic_DNA"/>
</dbReference>
<dbReference type="Gene3D" id="3.40.50.150">
    <property type="entry name" value="Vaccinia Virus protein VP39"/>
    <property type="match status" value="1"/>
</dbReference>
<organism evidence="1 2">
    <name type="scientific">Cutaneotrichosporon oleaginosum</name>
    <dbReference type="NCBI Taxonomy" id="879819"/>
    <lineage>
        <taxon>Eukaryota</taxon>
        <taxon>Fungi</taxon>
        <taxon>Dikarya</taxon>
        <taxon>Basidiomycota</taxon>
        <taxon>Agaricomycotina</taxon>
        <taxon>Tremellomycetes</taxon>
        <taxon>Trichosporonales</taxon>
        <taxon>Trichosporonaceae</taxon>
        <taxon>Cutaneotrichosporon</taxon>
    </lineage>
</organism>
<dbReference type="GO" id="GO:0005829">
    <property type="term" value="C:cytosol"/>
    <property type="evidence" value="ECO:0007669"/>
    <property type="project" value="TreeGrafter"/>
</dbReference>
<dbReference type="InterPro" id="IPR019410">
    <property type="entry name" value="Methyltransf_16"/>
</dbReference>
<evidence type="ECO:0000313" key="2">
    <source>
        <dbReference type="Proteomes" id="UP000053611"/>
    </source>
</evidence>
<dbReference type="SUPFAM" id="SSF53335">
    <property type="entry name" value="S-adenosyl-L-methionine-dependent methyltransferases"/>
    <property type="match status" value="1"/>
</dbReference>
<dbReference type="GO" id="GO:0032991">
    <property type="term" value="C:protein-containing complex"/>
    <property type="evidence" value="ECO:0007669"/>
    <property type="project" value="TreeGrafter"/>
</dbReference>
<dbReference type="GeneID" id="28982634"/>
<sequence>MIHPSTPTRDPNFPAWLDIRPLHLANTAAAEGADAHAQAAAIGRYGIAGRVWEASGPLMAYLTPPTPPGAGEKSGAAFDPPCSLFGPGPHRVLELGSGQALASLHLAARLGPTDTVVLTDLPNVIPLCQASIDTWAASGEGSALAGREGGPAHVVARPLAWGEHAELDEFRPFTHILMCDLVYFPHLYPPLLRTLLEVTEPQGEVSTDVFGPEVIFAWKSRSLGLEESFFDSFARYFRMEPITGPPMGDVKLFLCRRWRVTDEWTLPDIGRVMNGAPGVVVGRSFGLAESLFAEMEWD</sequence>
<dbReference type="OrthoDB" id="413520at2759"/>
<keyword evidence="2" id="KW-1185">Reference proteome</keyword>
<dbReference type="InterPro" id="IPR029063">
    <property type="entry name" value="SAM-dependent_MTases_sf"/>
</dbReference>
<dbReference type="AlphaFoldDB" id="A0A0J0XWN7"/>
<dbReference type="Proteomes" id="UP000053611">
    <property type="component" value="Unassembled WGS sequence"/>
</dbReference>
<dbReference type="Pfam" id="PF10294">
    <property type="entry name" value="Methyltransf_16"/>
    <property type="match status" value="1"/>
</dbReference>
<evidence type="ECO:0000313" key="1">
    <source>
        <dbReference type="EMBL" id="KLT45485.1"/>
    </source>
</evidence>
<dbReference type="PANTHER" id="PTHR14614">
    <property type="entry name" value="HEPATOCELLULAR CARCINOMA-ASSOCIATED ANTIGEN"/>
    <property type="match status" value="1"/>
</dbReference>
<gene>
    <name evidence="1" type="ORF">CC85DRAFT_282568</name>
</gene>
<reference evidence="1 2" key="1">
    <citation type="submission" date="2015-03" db="EMBL/GenBank/DDBJ databases">
        <title>Genomics and transcriptomics of the oil-accumulating basidiomycete yeast T. oleaginosus allow insights into substrate utilization and the diverse evolutionary trajectories of mating systems in fungi.</title>
        <authorList>
            <consortium name="DOE Joint Genome Institute"/>
            <person name="Kourist R."/>
            <person name="Kracht O."/>
            <person name="Bracharz F."/>
            <person name="Lipzen A."/>
            <person name="Nolan M."/>
            <person name="Ohm R."/>
            <person name="Grigoriev I."/>
            <person name="Sun S."/>
            <person name="Heitman J."/>
            <person name="Bruck T."/>
            <person name="Nowrousian M."/>
        </authorList>
    </citation>
    <scope>NUCLEOTIDE SEQUENCE [LARGE SCALE GENOMIC DNA]</scope>
    <source>
        <strain evidence="1 2">IBC0246</strain>
    </source>
</reference>
<dbReference type="GO" id="GO:0008757">
    <property type="term" value="F:S-adenosylmethionine-dependent methyltransferase activity"/>
    <property type="evidence" value="ECO:0007669"/>
    <property type="project" value="UniProtKB-ARBA"/>
</dbReference>
<accession>A0A0J0XWN7</accession>
<proteinExistence type="predicted"/>
<dbReference type="PANTHER" id="PTHR14614:SF161">
    <property type="match status" value="1"/>
</dbReference>